<sequence length="76" mass="8638">MVKVLKRVAVGSSPMFATCWVTVIPFRFGAVITECGFWNEDEWNWRFPWNGDLAQDEIEAAAELTCLLTDISPNKD</sequence>
<protein>
    <submittedName>
        <fullName evidence="1">Uncharacterized protein</fullName>
    </submittedName>
</protein>
<comment type="caution">
    <text evidence="1">The sequence shown here is derived from an EMBL/GenBank/DDBJ whole genome shotgun (WGS) entry which is preliminary data.</text>
</comment>
<proteinExistence type="predicted"/>
<evidence type="ECO:0000313" key="2">
    <source>
        <dbReference type="Proteomes" id="UP000265520"/>
    </source>
</evidence>
<organism evidence="1 2">
    <name type="scientific">Trifolium medium</name>
    <dbReference type="NCBI Taxonomy" id="97028"/>
    <lineage>
        <taxon>Eukaryota</taxon>
        <taxon>Viridiplantae</taxon>
        <taxon>Streptophyta</taxon>
        <taxon>Embryophyta</taxon>
        <taxon>Tracheophyta</taxon>
        <taxon>Spermatophyta</taxon>
        <taxon>Magnoliopsida</taxon>
        <taxon>eudicotyledons</taxon>
        <taxon>Gunneridae</taxon>
        <taxon>Pentapetalae</taxon>
        <taxon>rosids</taxon>
        <taxon>fabids</taxon>
        <taxon>Fabales</taxon>
        <taxon>Fabaceae</taxon>
        <taxon>Papilionoideae</taxon>
        <taxon>50 kb inversion clade</taxon>
        <taxon>NPAAA clade</taxon>
        <taxon>Hologalegina</taxon>
        <taxon>IRL clade</taxon>
        <taxon>Trifolieae</taxon>
        <taxon>Trifolium</taxon>
    </lineage>
</organism>
<evidence type="ECO:0000313" key="1">
    <source>
        <dbReference type="EMBL" id="MCI20555.1"/>
    </source>
</evidence>
<feature type="non-terminal residue" evidence="1">
    <location>
        <position position="76"/>
    </location>
</feature>
<dbReference type="Proteomes" id="UP000265520">
    <property type="component" value="Unassembled WGS sequence"/>
</dbReference>
<dbReference type="AlphaFoldDB" id="A0A392QBB7"/>
<reference evidence="1 2" key="1">
    <citation type="journal article" date="2018" name="Front. Plant Sci.">
        <title>Red Clover (Trifolium pratense) and Zigzag Clover (T. medium) - A Picture of Genomic Similarities and Differences.</title>
        <authorList>
            <person name="Dluhosova J."/>
            <person name="Istvanek J."/>
            <person name="Nedelnik J."/>
            <person name="Repkova J."/>
        </authorList>
    </citation>
    <scope>NUCLEOTIDE SEQUENCE [LARGE SCALE GENOMIC DNA]</scope>
    <source>
        <strain evidence="2">cv. 10/8</strain>
        <tissue evidence="1">Leaf</tissue>
    </source>
</reference>
<accession>A0A392QBB7</accession>
<name>A0A392QBB7_9FABA</name>
<dbReference type="EMBL" id="LXQA010120441">
    <property type="protein sequence ID" value="MCI20555.1"/>
    <property type="molecule type" value="Genomic_DNA"/>
</dbReference>
<keyword evidence="2" id="KW-1185">Reference proteome</keyword>